<dbReference type="AlphaFoldDB" id="A0A5P0YT99"/>
<reference evidence="5" key="2">
    <citation type="submission" date="2020-05" db="EMBL/GenBank/DDBJ databases">
        <title>Classification of alakaliphilic streptomycetes isolated from an alkaline soil next to Lonar Crater, India and a proposal for the recognition of Streptomyces alkaliterrae sp. nov.</title>
        <authorList>
            <person name="Golinska P."/>
        </authorList>
    </citation>
    <scope>NUCLEOTIDE SEQUENCE [LARGE SCALE GENOMIC DNA]</scope>
    <source>
        <strain evidence="5">OF8</strain>
    </source>
</reference>
<organism evidence="3 4">
    <name type="scientific">Streptomyces alkaliterrae</name>
    <dbReference type="NCBI Taxonomy" id="2213162"/>
    <lineage>
        <taxon>Bacteria</taxon>
        <taxon>Bacillati</taxon>
        <taxon>Actinomycetota</taxon>
        <taxon>Actinomycetes</taxon>
        <taxon>Kitasatosporales</taxon>
        <taxon>Streptomycetaceae</taxon>
        <taxon>Streptomyces</taxon>
    </lineage>
</organism>
<keyword evidence="1" id="KW-1133">Transmembrane helix</keyword>
<feature type="transmembrane region" description="Helical" evidence="1">
    <location>
        <begin position="334"/>
        <end position="355"/>
    </location>
</feature>
<dbReference type="Proteomes" id="UP000517765">
    <property type="component" value="Unassembled WGS sequence"/>
</dbReference>
<evidence type="ECO:0000313" key="5">
    <source>
        <dbReference type="Proteomes" id="UP000517765"/>
    </source>
</evidence>
<evidence type="ECO:0000256" key="1">
    <source>
        <dbReference type="SAM" id="Phobius"/>
    </source>
</evidence>
<dbReference type="Proteomes" id="UP000320857">
    <property type="component" value="Unassembled WGS sequence"/>
</dbReference>
<reference evidence="2" key="3">
    <citation type="journal article" name="Syst. Appl. Microbiol.">
        <title>Streptomyces alkaliterrae sp. nov., isolated from an alkaline soil, and emended descriptions of Streptomyces alkaliphilus, Streptomyces calidiresistens and Streptomyces durbertensis.</title>
        <authorList>
            <person name="Swiecimska M."/>
            <person name="Golinska P."/>
            <person name="Nouioui I."/>
            <person name="Wypij M."/>
            <person name="Rai M."/>
            <person name="Sangal V."/>
            <person name="Goodfellow M."/>
        </authorList>
    </citation>
    <scope>NUCLEOTIDE SEQUENCE</scope>
    <source>
        <strain evidence="2">OF8</strain>
    </source>
</reference>
<evidence type="ECO:0000313" key="4">
    <source>
        <dbReference type="Proteomes" id="UP000320857"/>
    </source>
</evidence>
<evidence type="ECO:0000313" key="2">
    <source>
        <dbReference type="EMBL" id="MBB1261107.1"/>
    </source>
</evidence>
<evidence type="ECO:0000313" key="3">
    <source>
        <dbReference type="EMBL" id="MQS03543.1"/>
    </source>
</evidence>
<reference evidence="3 4" key="1">
    <citation type="submission" date="2019-10" db="EMBL/GenBank/DDBJ databases">
        <title>Streptomyces sp. nov., a novel actinobacterium isolated from alkaline environment.</title>
        <authorList>
            <person name="Golinska P."/>
        </authorList>
    </citation>
    <scope>NUCLEOTIDE SEQUENCE [LARGE SCALE GENOMIC DNA]</scope>
    <source>
        <strain evidence="3 4">OF1</strain>
    </source>
</reference>
<feature type="transmembrane region" description="Helical" evidence="1">
    <location>
        <begin position="47"/>
        <end position="67"/>
    </location>
</feature>
<sequence>MSRHPTSNPNSPVLAWAAIVLGALVLPVGIADWNDTVANGGGARTAALTVGLPLGMLIAGPVALVLIRRHRDEVFVLYQRGFTCRRGQDLRAIGWHEITKVRNHQEYATNRVRRMLGYDVWCRVRTRSHGTLLITGFTEDAAKLADTIERRFLQQSGPTPGHAQGRPERSLASGIPLLVIGVAVLAVGAVAFSEVPGLSAEKRALASAVVCPTGTTPTADCVREIPALTVTAGDSWVELRGVAPAHGRVPMLEDDRPGRLSPDEGVTATVWREQVVSLAAHDKRLRTEAHPAGDILPSAAVGTVMLLIGAWCSLRSCRRLWPWRSPRPGAGEGWTRNAWSAVVLSVWAFVVLVVLDVETGLGWAAALWGAPALLLLLLGLRAAWRDGDHLLWRSVLRRAWRTVRRSPAP</sequence>
<dbReference type="RefSeq" id="WP_143649115.1">
    <property type="nucleotide sequence ID" value="NZ_JABJXA010000143.1"/>
</dbReference>
<protein>
    <submittedName>
        <fullName evidence="3">Uncharacterized protein</fullName>
    </submittedName>
</protein>
<gene>
    <name evidence="3" type="ORF">FNX44_017025</name>
    <name evidence="2" type="ORF">H3147_20085</name>
</gene>
<dbReference type="EMBL" id="JABJXA010000143">
    <property type="protein sequence ID" value="MBB1261107.1"/>
    <property type="molecule type" value="Genomic_DNA"/>
</dbReference>
<accession>A0A5P0YT99</accession>
<dbReference type="EMBL" id="VJYK02000179">
    <property type="protein sequence ID" value="MQS03543.1"/>
    <property type="molecule type" value="Genomic_DNA"/>
</dbReference>
<feature type="transmembrane region" description="Helical" evidence="1">
    <location>
        <begin position="361"/>
        <end position="384"/>
    </location>
</feature>
<dbReference type="OrthoDB" id="4246740at2"/>
<keyword evidence="4" id="KW-1185">Reference proteome</keyword>
<keyword evidence="1" id="KW-0812">Transmembrane</keyword>
<feature type="transmembrane region" description="Helical" evidence="1">
    <location>
        <begin position="295"/>
        <end position="314"/>
    </location>
</feature>
<proteinExistence type="predicted"/>
<name>A0A5P0YT99_9ACTN</name>
<comment type="caution">
    <text evidence="3">The sequence shown here is derived from an EMBL/GenBank/DDBJ whole genome shotgun (WGS) entry which is preliminary data.</text>
</comment>
<feature type="transmembrane region" description="Helical" evidence="1">
    <location>
        <begin position="171"/>
        <end position="192"/>
    </location>
</feature>
<keyword evidence="1" id="KW-0472">Membrane</keyword>